<dbReference type="GO" id="GO:0005886">
    <property type="term" value="C:plasma membrane"/>
    <property type="evidence" value="ECO:0007669"/>
    <property type="project" value="TreeGrafter"/>
</dbReference>
<accession>A0A1I7RY68</accession>
<feature type="transmembrane region" description="Helical" evidence="6">
    <location>
        <begin position="295"/>
        <end position="318"/>
    </location>
</feature>
<dbReference type="PRINTS" id="PR00237">
    <property type="entry name" value="GPCRRHODOPSN"/>
</dbReference>
<evidence type="ECO:0000313" key="8">
    <source>
        <dbReference type="EMBL" id="CAD5209914.1"/>
    </source>
</evidence>
<evidence type="ECO:0000256" key="4">
    <source>
        <dbReference type="ARBA" id="ARBA00023136"/>
    </source>
</evidence>
<organism evidence="10 12">
    <name type="scientific">Bursaphelenchus xylophilus</name>
    <name type="common">Pinewood nematode worm</name>
    <name type="synonym">Aphelenchoides xylophilus</name>
    <dbReference type="NCBI Taxonomy" id="6326"/>
    <lineage>
        <taxon>Eukaryota</taxon>
        <taxon>Metazoa</taxon>
        <taxon>Ecdysozoa</taxon>
        <taxon>Nematoda</taxon>
        <taxon>Chromadorea</taxon>
        <taxon>Rhabditida</taxon>
        <taxon>Tylenchina</taxon>
        <taxon>Tylenchomorpha</taxon>
        <taxon>Aphelenchoidea</taxon>
        <taxon>Aphelenchoididae</taxon>
        <taxon>Bursaphelenchus</taxon>
    </lineage>
</organism>
<feature type="transmembrane region" description="Helical" evidence="6">
    <location>
        <begin position="324"/>
        <end position="347"/>
    </location>
</feature>
<dbReference type="Proteomes" id="UP000095284">
    <property type="component" value="Unplaced"/>
</dbReference>
<evidence type="ECO:0000256" key="5">
    <source>
        <dbReference type="SAM" id="MobiDB-lite"/>
    </source>
</evidence>
<dbReference type="EMBL" id="CAJFCV020000001">
    <property type="protein sequence ID" value="CAG9085360.1"/>
    <property type="molecule type" value="Genomic_DNA"/>
</dbReference>
<dbReference type="Proteomes" id="UP000582659">
    <property type="component" value="Unassembled WGS sequence"/>
</dbReference>
<dbReference type="PROSITE" id="PS50262">
    <property type="entry name" value="G_PROTEIN_RECEP_F1_2"/>
    <property type="match status" value="1"/>
</dbReference>
<evidence type="ECO:0000313" key="12">
    <source>
        <dbReference type="WBParaSite" id="BXY_0568500.1"/>
    </source>
</evidence>
<feature type="region of interest" description="Disordered" evidence="5">
    <location>
        <begin position="378"/>
        <end position="407"/>
    </location>
</feature>
<keyword evidence="3 6" id="KW-1133">Transmembrane helix</keyword>
<dbReference type="InterPro" id="IPR019427">
    <property type="entry name" value="7TM_GPCR_serpentine_rcpt_Srw"/>
</dbReference>
<reference evidence="12" key="1">
    <citation type="submission" date="2016-11" db="UniProtKB">
        <authorList>
            <consortium name="WormBaseParasite"/>
        </authorList>
    </citation>
    <scope>IDENTIFICATION</scope>
</reference>
<gene>
    <name evidence="8" type="ORF">BXYJ_LOCUS1673</name>
</gene>
<evidence type="ECO:0000313" key="10">
    <source>
        <dbReference type="Proteomes" id="UP000095284"/>
    </source>
</evidence>
<dbReference type="InterPro" id="IPR000276">
    <property type="entry name" value="GPCR_Rhodpsn"/>
</dbReference>
<feature type="transmembrane region" description="Helical" evidence="6">
    <location>
        <begin position="70"/>
        <end position="89"/>
    </location>
</feature>
<feature type="domain" description="G-protein coupled receptors family 1 profile" evidence="7">
    <location>
        <begin position="50"/>
        <end position="348"/>
    </location>
</feature>
<dbReference type="WBParaSite" id="BXY_0568500.1">
    <property type="protein sequence ID" value="BXY_0568500.1"/>
    <property type="gene ID" value="BXY_0568500"/>
</dbReference>
<protein>
    <submittedName>
        <fullName evidence="8">(pine wood nematode) hypothetical protein</fullName>
    </submittedName>
    <submittedName>
        <fullName evidence="12">G_PROTEIN_RECEP_F1_2 domain-containing protein</fullName>
    </submittedName>
</protein>
<evidence type="ECO:0000313" key="9">
    <source>
        <dbReference type="EMBL" id="CAG9085360.1"/>
    </source>
</evidence>
<dbReference type="OrthoDB" id="5864054at2759"/>
<dbReference type="Gene3D" id="1.20.1070.10">
    <property type="entry name" value="Rhodopsin 7-helix transmembrane proteins"/>
    <property type="match status" value="1"/>
</dbReference>
<feature type="transmembrane region" description="Helical" evidence="6">
    <location>
        <begin position="109"/>
        <end position="132"/>
    </location>
</feature>
<dbReference type="Pfam" id="PF10324">
    <property type="entry name" value="7TM_GPCR_Srw"/>
    <property type="match status" value="1"/>
</dbReference>
<dbReference type="Proteomes" id="UP000659654">
    <property type="component" value="Unassembled WGS sequence"/>
</dbReference>
<reference evidence="9" key="2">
    <citation type="submission" date="2020-08" db="EMBL/GenBank/DDBJ databases">
        <authorList>
            <person name="Kikuchi T."/>
        </authorList>
    </citation>
    <scope>NUCLEOTIDE SEQUENCE</scope>
    <source>
        <strain evidence="8">Ka4C1</strain>
    </source>
</reference>
<dbReference type="PANTHER" id="PTHR46273">
    <property type="entry name" value="MYOSUPPRESSIN RECEPTOR 1, ISOFORM B-RELATED"/>
    <property type="match status" value="1"/>
</dbReference>
<dbReference type="CDD" id="cd14978">
    <property type="entry name" value="7tmA_FMRFamide_R-like"/>
    <property type="match status" value="1"/>
</dbReference>
<evidence type="ECO:0000256" key="2">
    <source>
        <dbReference type="ARBA" id="ARBA00022692"/>
    </source>
</evidence>
<dbReference type="InterPro" id="IPR017452">
    <property type="entry name" value="GPCR_Rhodpsn_7TM"/>
</dbReference>
<keyword evidence="2 6" id="KW-0812">Transmembrane</keyword>
<dbReference type="InterPro" id="IPR053219">
    <property type="entry name" value="GPCR_Dmsr-1"/>
</dbReference>
<sequence length="433" mass="49045">MGMGTCKDLTPDKIEQAIIRYEELLQPVLSFYNQFHVLIYKFLCILGVLSNICIVVVLMRPAMRRNPFNVFLVAIAICDMTLMASYFVFKQVEDCNPIYYTYGWVVFTLVYALLSVFVHSASLWLTVNMAVLRFFVLRDSSNTGSSRWNNYRSAIISVFLALLFSLVGAAPNMLRYEIEDKGPAEVPHHCLKNGSTYAKFYKEDELINSYTIGQPVFWNCSWERFSFWVAGIMLKLIPCLLLTVFMTLLVRMLVEARERRSRLCANNSGSASGSNCGKTSASTGKTQAERTTAMLTMIVALFLITELPQGILVFAIGIKPEMRFAMYYLGNILDLLSLLNSSVNFILYSTMSNLFRREFLETFGFCCPQPLRKWNSKRRLASGKASTKSRNPGLGTPALPDPQNGARKAQLREIRSSEQTQRLIEDGENEIVC</sequence>
<dbReference type="eggNOG" id="ENOG502S2WV">
    <property type="taxonomic scope" value="Eukaryota"/>
</dbReference>
<dbReference type="SUPFAM" id="SSF81321">
    <property type="entry name" value="Family A G protein-coupled receptor-like"/>
    <property type="match status" value="1"/>
</dbReference>
<feature type="transmembrane region" description="Helical" evidence="6">
    <location>
        <begin position="225"/>
        <end position="250"/>
    </location>
</feature>
<dbReference type="AlphaFoldDB" id="A0A1I7RY68"/>
<evidence type="ECO:0000256" key="1">
    <source>
        <dbReference type="ARBA" id="ARBA00004370"/>
    </source>
</evidence>
<keyword evidence="4 6" id="KW-0472">Membrane</keyword>
<dbReference type="PANTHER" id="PTHR46273:SF4">
    <property type="entry name" value="AT19640P"/>
    <property type="match status" value="1"/>
</dbReference>
<keyword evidence="11" id="KW-1185">Reference proteome</keyword>
<dbReference type="GO" id="GO:0008528">
    <property type="term" value="F:G protein-coupled peptide receptor activity"/>
    <property type="evidence" value="ECO:0007669"/>
    <property type="project" value="InterPro"/>
</dbReference>
<feature type="compositionally biased region" description="Low complexity" evidence="5">
    <location>
        <begin position="265"/>
        <end position="277"/>
    </location>
</feature>
<proteinExistence type="predicted"/>
<feature type="region of interest" description="Disordered" evidence="5">
    <location>
        <begin position="265"/>
        <end position="284"/>
    </location>
</feature>
<feature type="transmembrane region" description="Helical" evidence="6">
    <location>
        <begin position="38"/>
        <end position="58"/>
    </location>
</feature>
<comment type="subcellular location">
    <subcellularLocation>
        <location evidence="1">Membrane</location>
    </subcellularLocation>
</comment>
<name>A0A1I7RY68_BURXY</name>
<evidence type="ECO:0000259" key="7">
    <source>
        <dbReference type="PROSITE" id="PS50262"/>
    </source>
</evidence>
<evidence type="ECO:0000313" key="11">
    <source>
        <dbReference type="Proteomes" id="UP000659654"/>
    </source>
</evidence>
<feature type="transmembrane region" description="Helical" evidence="6">
    <location>
        <begin position="153"/>
        <end position="174"/>
    </location>
</feature>
<evidence type="ECO:0000256" key="3">
    <source>
        <dbReference type="ARBA" id="ARBA00022989"/>
    </source>
</evidence>
<evidence type="ECO:0000256" key="6">
    <source>
        <dbReference type="SAM" id="Phobius"/>
    </source>
</evidence>
<dbReference type="EMBL" id="CAJFDI010000001">
    <property type="protein sequence ID" value="CAD5209914.1"/>
    <property type="molecule type" value="Genomic_DNA"/>
</dbReference>